<comment type="caution">
    <text evidence="2">The sequence shown here is derived from an EMBL/GenBank/DDBJ whole genome shotgun (WGS) entry which is preliminary data.</text>
</comment>
<feature type="compositionally biased region" description="Basic and acidic residues" evidence="1">
    <location>
        <begin position="52"/>
        <end position="69"/>
    </location>
</feature>
<feature type="region of interest" description="Disordered" evidence="1">
    <location>
        <begin position="107"/>
        <end position="141"/>
    </location>
</feature>
<reference evidence="2" key="1">
    <citation type="journal article" date="2019" name="bioRxiv">
        <title>The Genome of the Zebra Mussel, Dreissena polymorpha: A Resource for Invasive Species Research.</title>
        <authorList>
            <person name="McCartney M.A."/>
            <person name="Auch B."/>
            <person name="Kono T."/>
            <person name="Mallez S."/>
            <person name="Zhang Y."/>
            <person name="Obille A."/>
            <person name="Becker A."/>
            <person name="Abrahante J.E."/>
            <person name="Garbe J."/>
            <person name="Badalamenti J.P."/>
            <person name="Herman A."/>
            <person name="Mangelson H."/>
            <person name="Liachko I."/>
            <person name="Sullivan S."/>
            <person name="Sone E.D."/>
            <person name="Koren S."/>
            <person name="Silverstein K.A.T."/>
            <person name="Beckman K.B."/>
            <person name="Gohl D.M."/>
        </authorList>
    </citation>
    <scope>NUCLEOTIDE SEQUENCE</scope>
    <source>
        <strain evidence="2">Duluth1</strain>
        <tissue evidence="2">Whole animal</tissue>
    </source>
</reference>
<reference evidence="2" key="2">
    <citation type="submission" date="2020-11" db="EMBL/GenBank/DDBJ databases">
        <authorList>
            <person name="McCartney M.A."/>
            <person name="Auch B."/>
            <person name="Kono T."/>
            <person name="Mallez S."/>
            <person name="Becker A."/>
            <person name="Gohl D.M."/>
            <person name="Silverstein K.A.T."/>
            <person name="Koren S."/>
            <person name="Bechman K.B."/>
            <person name="Herman A."/>
            <person name="Abrahante J.E."/>
            <person name="Garbe J."/>
        </authorList>
    </citation>
    <scope>NUCLEOTIDE SEQUENCE</scope>
    <source>
        <strain evidence="2">Duluth1</strain>
        <tissue evidence="2">Whole animal</tissue>
    </source>
</reference>
<keyword evidence="3" id="KW-1185">Reference proteome</keyword>
<dbReference type="Proteomes" id="UP000828390">
    <property type="component" value="Unassembled WGS sequence"/>
</dbReference>
<proteinExistence type="predicted"/>
<sequence>MKMPIKFPIPKPWAIFPKSGKKNLQTQLKPNENRSSEPVLRAYSVTGSSDPSSHENRSGKPDSQTDCRLEQPISLQLRNESCINVSRIVDSNSEILSSGCGNGTDSAVVSANPLSKPKRDKSPAHGSKKARHDSSSESKNFTSSWLGKFSWLQYDNGAMLCSMCVKHNNLSKFS</sequence>
<evidence type="ECO:0000313" key="3">
    <source>
        <dbReference type="Proteomes" id="UP000828390"/>
    </source>
</evidence>
<evidence type="ECO:0000256" key="1">
    <source>
        <dbReference type="SAM" id="MobiDB-lite"/>
    </source>
</evidence>
<protein>
    <submittedName>
        <fullName evidence="2">Uncharacterized protein</fullName>
    </submittedName>
</protein>
<gene>
    <name evidence="2" type="ORF">DPMN_147392</name>
</gene>
<dbReference type="EMBL" id="JAIWYP010000007">
    <property type="protein sequence ID" value="KAH3793869.1"/>
    <property type="molecule type" value="Genomic_DNA"/>
</dbReference>
<evidence type="ECO:0000313" key="2">
    <source>
        <dbReference type="EMBL" id="KAH3793869.1"/>
    </source>
</evidence>
<dbReference type="AlphaFoldDB" id="A0A9D4F7P4"/>
<organism evidence="2 3">
    <name type="scientific">Dreissena polymorpha</name>
    <name type="common">Zebra mussel</name>
    <name type="synonym">Mytilus polymorpha</name>
    <dbReference type="NCBI Taxonomy" id="45954"/>
    <lineage>
        <taxon>Eukaryota</taxon>
        <taxon>Metazoa</taxon>
        <taxon>Spiralia</taxon>
        <taxon>Lophotrochozoa</taxon>
        <taxon>Mollusca</taxon>
        <taxon>Bivalvia</taxon>
        <taxon>Autobranchia</taxon>
        <taxon>Heteroconchia</taxon>
        <taxon>Euheterodonta</taxon>
        <taxon>Imparidentia</taxon>
        <taxon>Neoheterodontei</taxon>
        <taxon>Myida</taxon>
        <taxon>Dreissenoidea</taxon>
        <taxon>Dreissenidae</taxon>
        <taxon>Dreissena</taxon>
    </lineage>
</organism>
<feature type="region of interest" description="Disordered" evidence="1">
    <location>
        <begin position="25"/>
        <end position="71"/>
    </location>
</feature>
<name>A0A9D4F7P4_DREPO</name>
<accession>A0A9D4F7P4</accession>